<dbReference type="RefSeq" id="WP_167397731.1">
    <property type="nucleotide sequence ID" value="NZ_QAYE01000008.1"/>
</dbReference>
<evidence type="ECO:0000313" key="2">
    <source>
        <dbReference type="Proteomes" id="UP000244013"/>
    </source>
</evidence>
<accession>A0A2T5U0Q6</accession>
<proteinExistence type="predicted"/>
<name>A0A2T5U0Q6_9SPHN</name>
<dbReference type="AlphaFoldDB" id="A0A2T5U0Q6"/>
<dbReference type="EMBL" id="QAYE01000008">
    <property type="protein sequence ID" value="PTW45078.1"/>
    <property type="molecule type" value="Genomic_DNA"/>
</dbReference>
<organism evidence="1 2">
    <name type="scientific">Sphingomonas faeni</name>
    <dbReference type="NCBI Taxonomy" id="185950"/>
    <lineage>
        <taxon>Bacteria</taxon>
        <taxon>Pseudomonadati</taxon>
        <taxon>Pseudomonadota</taxon>
        <taxon>Alphaproteobacteria</taxon>
        <taxon>Sphingomonadales</taxon>
        <taxon>Sphingomonadaceae</taxon>
        <taxon>Sphingomonas</taxon>
    </lineage>
</organism>
<dbReference type="Proteomes" id="UP000244013">
    <property type="component" value="Unassembled WGS sequence"/>
</dbReference>
<gene>
    <name evidence="1" type="ORF">C8J25_108170</name>
</gene>
<comment type="caution">
    <text evidence="1">The sequence shown here is derived from an EMBL/GenBank/DDBJ whole genome shotgun (WGS) entry which is preliminary data.</text>
</comment>
<sequence>MAVKLLMTHTHGSLFVKGDIAKFDAETEKDLVERKIAETYKAPAKSAPAA</sequence>
<protein>
    <submittedName>
        <fullName evidence="1">Uncharacterized protein</fullName>
    </submittedName>
</protein>
<evidence type="ECO:0000313" key="1">
    <source>
        <dbReference type="EMBL" id="PTW45078.1"/>
    </source>
</evidence>
<reference evidence="1 2" key="1">
    <citation type="submission" date="2018-04" db="EMBL/GenBank/DDBJ databases">
        <title>Genomic Encyclopedia of Type Strains, Phase III (KMG-III): the genomes of soil and plant-associated and newly described type strains.</title>
        <authorList>
            <person name="Whitman W."/>
        </authorList>
    </citation>
    <scope>NUCLEOTIDE SEQUENCE [LARGE SCALE GENOMIC DNA]</scope>
    <source>
        <strain evidence="1 2">MA-olki</strain>
    </source>
</reference>
<dbReference type="GeneID" id="91008096"/>